<protein>
    <recommendedName>
        <fullName evidence="3">Mu-like prophage FluMu protein gp28</fullName>
    </recommendedName>
</protein>
<name>A0ABM7WD07_9BACT</name>
<reference evidence="1 2" key="1">
    <citation type="submission" date="2022-01" db="EMBL/GenBank/DDBJ databases">
        <title>Desulfofustis limnae sp. nov., a novel mesophilic sulfate-reducing bacterium isolated from marsh soil.</title>
        <authorList>
            <person name="Watanabe M."/>
            <person name="Takahashi A."/>
            <person name="Kojima H."/>
            <person name="Fukui M."/>
        </authorList>
    </citation>
    <scope>NUCLEOTIDE SEQUENCE [LARGE SCALE GENOMIC DNA]</scope>
    <source>
        <strain evidence="1 2">PPLL</strain>
    </source>
</reference>
<dbReference type="PIRSF" id="PIRSF007056">
    <property type="entry name" value="UCP007056"/>
    <property type="match status" value="1"/>
</dbReference>
<dbReference type="Gene3D" id="3.30.420.240">
    <property type="match status" value="1"/>
</dbReference>
<dbReference type="InterPro" id="IPR027417">
    <property type="entry name" value="P-loop_NTPase"/>
</dbReference>
<organism evidence="1 2">
    <name type="scientific">Desulfofustis limnaeus</name>
    <dbReference type="NCBI Taxonomy" id="2740163"/>
    <lineage>
        <taxon>Bacteria</taxon>
        <taxon>Pseudomonadati</taxon>
        <taxon>Thermodesulfobacteriota</taxon>
        <taxon>Desulfobulbia</taxon>
        <taxon>Desulfobulbales</taxon>
        <taxon>Desulfocapsaceae</taxon>
        <taxon>Desulfofustis</taxon>
    </lineage>
</organism>
<proteinExistence type="predicted"/>
<keyword evidence="2" id="KW-1185">Reference proteome</keyword>
<dbReference type="Gene3D" id="3.40.50.300">
    <property type="entry name" value="P-loop containing nucleotide triphosphate hydrolases"/>
    <property type="match status" value="1"/>
</dbReference>
<evidence type="ECO:0000313" key="1">
    <source>
        <dbReference type="EMBL" id="BDD88879.1"/>
    </source>
</evidence>
<dbReference type="InterPro" id="IPR012036">
    <property type="entry name" value="Phage_Mu_Gp28"/>
</dbReference>
<dbReference type="Proteomes" id="UP000830055">
    <property type="component" value="Chromosome"/>
</dbReference>
<gene>
    <name evidence="1" type="ORF">DPPLL_32440</name>
</gene>
<evidence type="ECO:0000313" key="2">
    <source>
        <dbReference type="Proteomes" id="UP000830055"/>
    </source>
</evidence>
<evidence type="ECO:0008006" key="3">
    <source>
        <dbReference type="Google" id="ProtNLM"/>
    </source>
</evidence>
<dbReference type="EMBL" id="AP025516">
    <property type="protein sequence ID" value="BDD88879.1"/>
    <property type="molecule type" value="Genomic_DNA"/>
</dbReference>
<accession>A0ABM7WD07</accession>
<sequence length="498" mass="56194">MMEPLSSQKPADRSPAVLLPYQQRWMADQSAVKVCEKSRRIGLSWSEAADNTLYAASVSGDDVWYIGYNKDMAEEFINDCAAWATHYQFAAGAVEEEVVKDVDKDILTFRISFASGNRIVALSSRPSNLRGKQGRVVIDEAAFHDDLGELLKAAMALLMWGGQVRVISTHDGDKNPFNELVQEIRAGRKPYSLHRIDFDDALRDGLFKRICLRAKRPWSQAAEAAWRAEIVASYGDDAQEELFCVPSQGSGTYLSRPLIEGCLSAEIPVVRWEQSSSFAEKDDSYRYAVVEEWLAETLFPLLVGLDPKRQTVLGEDFARSGDLTVMLPLQETQAATWRSVFVLELRNLPFRQQEQILFYIIDRLPRFHHGALDARGNGQYLAERAMQQYGPERISQVMLSESWYRENMPKYKAAFEDKAVLLPKDADVIEDHRAFKIVGGVARLPETRNTGQDKRKRHGDVGIAGALAWYSTWQESGEGWDFLPQSASRPISPVVRGF</sequence>
<dbReference type="Pfam" id="PF03237">
    <property type="entry name" value="Terminase_6N"/>
    <property type="match status" value="1"/>
</dbReference>